<evidence type="ECO:0000256" key="1">
    <source>
        <dbReference type="ARBA" id="ARBA00022801"/>
    </source>
</evidence>
<dbReference type="OrthoDB" id="6431331at2759"/>
<feature type="domain" description="AB hydrolase-1" evidence="3">
    <location>
        <begin position="20"/>
        <end position="308"/>
    </location>
</feature>
<dbReference type="AlphaFoldDB" id="A0A1C7LR58"/>
<dbReference type="InterPro" id="IPR029058">
    <property type="entry name" value="AB_hydrolase_fold"/>
</dbReference>
<evidence type="ECO:0000313" key="5">
    <source>
        <dbReference type="Proteomes" id="UP000092993"/>
    </source>
</evidence>
<dbReference type="Proteomes" id="UP000092993">
    <property type="component" value="Unassembled WGS sequence"/>
</dbReference>
<evidence type="ECO:0000259" key="3">
    <source>
        <dbReference type="Pfam" id="PF00561"/>
    </source>
</evidence>
<accession>A0A1C7LR58</accession>
<dbReference type="SUPFAM" id="SSF53474">
    <property type="entry name" value="alpha/beta-Hydrolases"/>
    <property type="match status" value="1"/>
</dbReference>
<dbReference type="InterPro" id="IPR000639">
    <property type="entry name" value="Epox_hydrolase-like"/>
</dbReference>
<proteinExistence type="inferred from homology"/>
<comment type="similarity">
    <text evidence="2">Belongs to the AB hydrolase superfamily. Epoxide hydrolase family.</text>
</comment>
<name>A0A1C7LR58_GRIFR</name>
<dbReference type="STRING" id="5627.A0A1C7LR58"/>
<evidence type="ECO:0000256" key="2">
    <source>
        <dbReference type="ARBA" id="ARBA00038334"/>
    </source>
</evidence>
<protein>
    <submittedName>
        <fullName evidence="4">Epoxide hydrolase 1</fullName>
    </submittedName>
</protein>
<keyword evidence="5" id="KW-1185">Reference proteome</keyword>
<dbReference type="PRINTS" id="PR00412">
    <property type="entry name" value="EPOXHYDRLASE"/>
</dbReference>
<comment type="caution">
    <text evidence="4">The sequence shown here is derived from an EMBL/GenBank/DDBJ whole genome shotgun (WGS) entry which is preliminary data.</text>
</comment>
<dbReference type="OMA" id="AVIAWHV"/>
<dbReference type="Gene3D" id="3.40.50.1820">
    <property type="entry name" value="alpha/beta hydrolase"/>
    <property type="match status" value="1"/>
</dbReference>
<keyword evidence="1 4" id="KW-0378">Hydrolase</keyword>
<sequence>MLPIRDLVMHILEAGEPSSPLLILLHGFPELAISWRKIILPLAQSGYHVVAPDQRGYGRTTSILTPTGPIRYEDDLRPFRMLNLVNDIVALAYALGYKSVAAVIGHDFGSAVAAHCALIRPDLFNMSGRHPSSSGWMMHLQPWTLRGLHSFLRGYFHVKSADWGINDPHPLTACAAALATMPHYYIMPLHATMTEVAQQNAPTPEEVSRNAWLPDEELAVYVAEFARTGFQGGLNRYRCLFDKQVSEDLTAFAGKRIDVPAMFLAGRKDWGVYHSPGALDKMQLEACSRMIAEDVVLIEGAGHWVQQEQPEQVIYHLKRFLDRPDLLARQISLFPPLDDSLWRHLWNSNESFREIIFRLELTSQSDPSISIVEARGYNAIAQYEDDHA</sequence>
<dbReference type="GO" id="GO:0016787">
    <property type="term" value="F:hydrolase activity"/>
    <property type="evidence" value="ECO:0007669"/>
    <property type="project" value="UniProtKB-KW"/>
</dbReference>
<dbReference type="PANTHER" id="PTHR43329">
    <property type="entry name" value="EPOXIDE HYDROLASE"/>
    <property type="match status" value="1"/>
</dbReference>
<dbReference type="Pfam" id="PF00561">
    <property type="entry name" value="Abhydrolase_1"/>
    <property type="match status" value="1"/>
</dbReference>
<gene>
    <name evidence="4" type="primary">ceeh-1</name>
    <name evidence="4" type="ORF">A0H81_12580</name>
</gene>
<reference evidence="4 5" key="1">
    <citation type="submission" date="2016-03" db="EMBL/GenBank/DDBJ databases">
        <title>Whole genome sequencing of Grifola frondosa 9006-11.</title>
        <authorList>
            <person name="Min B."/>
            <person name="Park H."/>
            <person name="Kim J.-G."/>
            <person name="Cho H."/>
            <person name="Oh Y.-L."/>
            <person name="Kong W.-S."/>
            <person name="Choi I.-G."/>
        </authorList>
    </citation>
    <scope>NUCLEOTIDE SEQUENCE [LARGE SCALE GENOMIC DNA]</scope>
    <source>
        <strain evidence="4 5">9006-11</strain>
    </source>
</reference>
<dbReference type="EMBL" id="LUGG01000024">
    <property type="protein sequence ID" value="OBZ67325.1"/>
    <property type="molecule type" value="Genomic_DNA"/>
</dbReference>
<evidence type="ECO:0000313" key="4">
    <source>
        <dbReference type="EMBL" id="OBZ67325.1"/>
    </source>
</evidence>
<dbReference type="InterPro" id="IPR000073">
    <property type="entry name" value="AB_hydrolase_1"/>
</dbReference>
<organism evidence="4 5">
    <name type="scientific">Grifola frondosa</name>
    <name type="common">Maitake</name>
    <name type="synonym">Polyporus frondosus</name>
    <dbReference type="NCBI Taxonomy" id="5627"/>
    <lineage>
        <taxon>Eukaryota</taxon>
        <taxon>Fungi</taxon>
        <taxon>Dikarya</taxon>
        <taxon>Basidiomycota</taxon>
        <taxon>Agaricomycotina</taxon>
        <taxon>Agaricomycetes</taxon>
        <taxon>Polyporales</taxon>
        <taxon>Grifolaceae</taxon>
        <taxon>Grifola</taxon>
    </lineage>
</organism>